<accession>G5SAU8</accession>
<proteinExistence type="predicted"/>
<organism evidence="1 2">
    <name type="scientific">Salmonella enterica subsp. enterica serovar Wandsworth str. A4-580</name>
    <dbReference type="NCBI Taxonomy" id="913086"/>
    <lineage>
        <taxon>Bacteria</taxon>
        <taxon>Pseudomonadati</taxon>
        <taxon>Pseudomonadota</taxon>
        <taxon>Gammaproteobacteria</taxon>
        <taxon>Enterobacterales</taxon>
        <taxon>Enterobacteriaceae</taxon>
        <taxon>Salmonella</taxon>
    </lineage>
</organism>
<dbReference type="Proteomes" id="UP000003536">
    <property type="component" value="Unassembled WGS sequence"/>
</dbReference>
<reference evidence="1 2" key="1">
    <citation type="journal article" date="2011" name="BMC Genomics">
        <title>Genome sequencing reveals diversification of virulence factor content and possible host adaptation in distinct subpopulations of Salmonella enterica.</title>
        <authorList>
            <person name="den Bakker H.C."/>
            <person name="Moreno Switt A.I."/>
            <person name="Govoni G."/>
            <person name="Cummings C.A."/>
            <person name="Ranieri M.L."/>
            <person name="Degoricija L."/>
            <person name="Hoelzer K."/>
            <person name="Rodriguez-Rivera L.D."/>
            <person name="Brown S."/>
            <person name="Bolchacova E."/>
            <person name="Furtado M.R."/>
            <person name="Wiedmann M."/>
        </authorList>
    </citation>
    <scope>NUCLEOTIDE SEQUENCE [LARGE SCALE GENOMIC DNA]</scope>
    <source>
        <strain evidence="1 2">A4-580</strain>
    </source>
</reference>
<evidence type="ECO:0000313" key="1">
    <source>
        <dbReference type="EMBL" id="EHD03732.1"/>
    </source>
</evidence>
<feature type="non-terminal residue" evidence="1">
    <location>
        <position position="38"/>
    </location>
</feature>
<name>G5SAU8_SALET</name>
<dbReference type="AlphaFoldDB" id="G5SAU8"/>
<dbReference type="EMBL" id="AFCX01000740">
    <property type="protein sequence ID" value="EHD03732.1"/>
    <property type="molecule type" value="Genomic_DNA"/>
</dbReference>
<evidence type="ECO:0000313" key="2">
    <source>
        <dbReference type="Proteomes" id="UP000003536"/>
    </source>
</evidence>
<protein>
    <submittedName>
        <fullName evidence="1">Uncharacterized protein</fullName>
    </submittedName>
</protein>
<sequence length="38" mass="4252">MPGVDLHPVFMQRQIAVVKTHSVIFREVDNNGDIGMVT</sequence>
<gene>
    <name evidence="1" type="ORF">LTSEWAN_2210</name>
</gene>
<comment type="caution">
    <text evidence="1">The sequence shown here is derived from an EMBL/GenBank/DDBJ whole genome shotgun (WGS) entry which is preliminary data.</text>
</comment>